<dbReference type="PANTHER" id="PTHR47515">
    <property type="entry name" value="LOW CALCIUM RESPONSE LOCUS PROTEIN T"/>
    <property type="match status" value="1"/>
</dbReference>
<reference evidence="3 4" key="1">
    <citation type="journal article" date="2011" name="J. Bacteriol.">
        <title>Complete genome sequence of Burkholderia rhizoxinica, an endosymbiont of Rhizopus microsporus.</title>
        <authorList>
            <person name="Lackner G."/>
            <person name="Moebius N."/>
            <person name="Partida-Martinez L."/>
            <person name="Hertweck C."/>
        </authorList>
    </citation>
    <scope>NUCLEOTIDE SEQUENCE [LARGE SCALE GENOMIC DNA]</scope>
    <source>
        <strain evidence="4">DSM 19002 / CIP 109453 / HKI 454</strain>
        <plasmid evidence="3 4">pBRH01</plasmid>
    </source>
</reference>
<dbReference type="eggNOG" id="COG2801">
    <property type="taxonomic scope" value="Bacteria"/>
</dbReference>
<evidence type="ECO:0000313" key="4">
    <source>
        <dbReference type="Proteomes" id="UP000007437"/>
    </source>
</evidence>
<organism evidence="3 4">
    <name type="scientific">Mycetohabitans rhizoxinica (strain DSM 19002 / CIP 109453 / HKI 454)</name>
    <name type="common">Paraburkholderia rhizoxinica</name>
    <dbReference type="NCBI Taxonomy" id="882378"/>
    <lineage>
        <taxon>Bacteria</taxon>
        <taxon>Pseudomonadati</taxon>
        <taxon>Pseudomonadota</taxon>
        <taxon>Betaproteobacteria</taxon>
        <taxon>Burkholderiales</taxon>
        <taxon>Burkholderiaceae</taxon>
        <taxon>Mycetohabitans</taxon>
    </lineage>
</organism>
<dbReference type="Pfam" id="PF13683">
    <property type="entry name" value="rve_3"/>
    <property type="match status" value="1"/>
</dbReference>
<dbReference type="InterPro" id="IPR012337">
    <property type="entry name" value="RNaseH-like_sf"/>
</dbReference>
<dbReference type="EMBL" id="FR687360">
    <property type="protein sequence ID" value="CBW76644.1"/>
    <property type="molecule type" value="Genomic_DNA"/>
</dbReference>
<geneLocation type="plasmid" evidence="3 4">
    <name>pBRH01</name>
</geneLocation>
<dbReference type="GO" id="GO:0015074">
    <property type="term" value="P:DNA integration"/>
    <property type="evidence" value="ECO:0007669"/>
    <property type="project" value="InterPro"/>
</dbReference>
<dbReference type="Proteomes" id="UP000007437">
    <property type="component" value="Plasmid pBRH01"/>
</dbReference>
<dbReference type="SUPFAM" id="SSF53098">
    <property type="entry name" value="Ribonuclease H-like"/>
    <property type="match status" value="1"/>
</dbReference>
<evidence type="ECO:0000313" key="3">
    <source>
        <dbReference type="EMBL" id="CBW76644.1"/>
    </source>
</evidence>
<proteinExistence type="predicted"/>
<dbReference type="PANTHER" id="PTHR47515:SF1">
    <property type="entry name" value="BLR2054 PROTEIN"/>
    <property type="match status" value="1"/>
</dbReference>
<feature type="compositionally biased region" description="Polar residues" evidence="1">
    <location>
        <begin position="1"/>
        <end position="14"/>
    </location>
</feature>
<name>E5AU70_MYCRK</name>
<dbReference type="HOGENOM" id="CLU_027402_31_6_4"/>
<dbReference type="InterPro" id="IPR001584">
    <property type="entry name" value="Integrase_cat-core"/>
</dbReference>
<evidence type="ECO:0000259" key="2">
    <source>
        <dbReference type="Pfam" id="PF13683"/>
    </source>
</evidence>
<protein>
    <submittedName>
        <fullName evidence="3">Transposase</fullName>
    </submittedName>
</protein>
<dbReference type="KEGG" id="brh:RBRH_04237"/>
<feature type="region of interest" description="Disordered" evidence="1">
    <location>
        <begin position="1"/>
        <end position="35"/>
    </location>
</feature>
<dbReference type="AlphaFoldDB" id="E5AU70"/>
<sequence length="117" mass="13651">MGANSSPRCSTSGRMKTASRIDFSRPGKPTDNVKNESFNGRFQEKCLSAHGFLSLEDARRQIEAWRWYYNEAFSHWVLVLQRILQWRTPSECARQCGPQDDSVTPKRWKFHLRTALM</sequence>
<gene>
    <name evidence="3" type="ordered locus">RBRH_04237</name>
</gene>
<accession>E5AU70</accession>
<evidence type="ECO:0000256" key="1">
    <source>
        <dbReference type="SAM" id="MobiDB-lite"/>
    </source>
</evidence>
<keyword evidence="3" id="KW-0614">Plasmid</keyword>
<feature type="domain" description="Integrase catalytic" evidence="2">
    <location>
        <begin position="20"/>
        <end position="73"/>
    </location>
</feature>